<protein>
    <submittedName>
        <fullName evidence="2">Uncharacterized protein</fullName>
    </submittedName>
</protein>
<evidence type="ECO:0000256" key="1">
    <source>
        <dbReference type="SAM" id="SignalP"/>
    </source>
</evidence>
<reference evidence="2" key="2">
    <citation type="submission" date="2015-06" db="UniProtKB">
        <authorList>
            <consortium name="EnsemblMetazoa"/>
        </authorList>
    </citation>
    <scope>IDENTIFICATION</scope>
</reference>
<organism evidence="2 3">
    <name type="scientific">Megaselia scalaris</name>
    <name type="common">Humpbacked fly</name>
    <name type="synonym">Phora scalaris</name>
    <dbReference type="NCBI Taxonomy" id="36166"/>
    <lineage>
        <taxon>Eukaryota</taxon>
        <taxon>Metazoa</taxon>
        <taxon>Ecdysozoa</taxon>
        <taxon>Arthropoda</taxon>
        <taxon>Hexapoda</taxon>
        <taxon>Insecta</taxon>
        <taxon>Pterygota</taxon>
        <taxon>Neoptera</taxon>
        <taxon>Endopterygota</taxon>
        <taxon>Diptera</taxon>
        <taxon>Brachycera</taxon>
        <taxon>Muscomorpha</taxon>
        <taxon>Platypezoidea</taxon>
        <taxon>Phoridae</taxon>
        <taxon>Megaseliini</taxon>
        <taxon>Megaselia</taxon>
    </lineage>
</organism>
<keyword evidence="3" id="KW-1185">Reference proteome</keyword>
<sequence>MFGRVLIVISCFIFVFALSAEANDFDKCRVGANSSMEVQLNTLQKSPYLKKGEFLRTRLYSKGIRPWITIISSKQSITFGRLKNDSSFALYKGLEDYYAARNPCDSEFIHVK</sequence>
<dbReference type="HOGENOM" id="CLU_2148698_0_0_1"/>
<dbReference type="EnsemblMetazoa" id="MESCA005129-RA">
    <property type="protein sequence ID" value="MESCA005129-PA"/>
    <property type="gene ID" value="MESCA005129"/>
</dbReference>
<name>T1GNH8_MEGSC</name>
<keyword evidence="1" id="KW-0732">Signal</keyword>
<feature type="chain" id="PRO_5004577505" evidence="1">
    <location>
        <begin position="23"/>
        <end position="112"/>
    </location>
</feature>
<dbReference type="EMBL" id="CAQQ02048967">
    <property type="status" value="NOT_ANNOTATED_CDS"/>
    <property type="molecule type" value="Genomic_DNA"/>
</dbReference>
<dbReference type="AlphaFoldDB" id="T1GNH8"/>
<proteinExistence type="predicted"/>
<feature type="signal peptide" evidence="1">
    <location>
        <begin position="1"/>
        <end position="22"/>
    </location>
</feature>
<evidence type="ECO:0000313" key="3">
    <source>
        <dbReference type="Proteomes" id="UP000015102"/>
    </source>
</evidence>
<accession>T1GNH8</accession>
<reference evidence="3" key="1">
    <citation type="submission" date="2013-02" db="EMBL/GenBank/DDBJ databases">
        <authorList>
            <person name="Hughes D."/>
        </authorList>
    </citation>
    <scope>NUCLEOTIDE SEQUENCE</scope>
    <source>
        <strain>Durham</strain>
        <strain evidence="3">NC isolate 2 -- Noor lab</strain>
    </source>
</reference>
<evidence type="ECO:0000313" key="2">
    <source>
        <dbReference type="EnsemblMetazoa" id="MESCA005129-PA"/>
    </source>
</evidence>
<dbReference type="Proteomes" id="UP000015102">
    <property type="component" value="Unassembled WGS sequence"/>
</dbReference>